<accession>A0A0R0AXA1</accession>
<dbReference type="EMBL" id="LLXU01000060">
    <property type="protein sequence ID" value="KRG45812.1"/>
    <property type="molecule type" value="Genomic_DNA"/>
</dbReference>
<sequence length="62" mass="7010">MSSVPVAIVAQQWAEPRMLGRSSFDGLDHKGDLLRLHFNYHAQIDPEIVCKILWGFRASATE</sequence>
<organism evidence="1 2">
    <name type="scientific">Stenotrophomonas panacihumi</name>
    <dbReference type="NCBI Taxonomy" id="676599"/>
    <lineage>
        <taxon>Bacteria</taxon>
        <taxon>Pseudomonadati</taxon>
        <taxon>Pseudomonadota</taxon>
        <taxon>Gammaproteobacteria</taxon>
        <taxon>Lysobacterales</taxon>
        <taxon>Lysobacteraceae</taxon>
        <taxon>Stenotrophomonas</taxon>
    </lineage>
</organism>
<comment type="caution">
    <text evidence="1">The sequence shown here is derived from an EMBL/GenBank/DDBJ whole genome shotgun (WGS) entry which is preliminary data.</text>
</comment>
<protein>
    <submittedName>
        <fullName evidence="1">Uncharacterized protein</fullName>
    </submittedName>
</protein>
<evidence type="ECO:0000313" key="2">
    <source>
        <dbReference type="Proteomes" id="UP000051802"/>
    </source>
</evidence>
<gene>
    <name evidence="1" type="ORF">ARC20_07100</name>
</gene>
<name>A0A0R0AXA1_9GAMM</name>
<proteinExistence type="predicted"/>
<dbReference type="Proteomes" id="UP000051802">
    <property type="component" value="Unassembled WGS sequence"/>
</dbReference>
<dbReference type="AlphaFoldDB" id="A0A0R0AXA1"/>
<reference evidence="1 2" key="1">
    <citation type="submission" date="2015-10" db="EMBL/GenBank/DDBJ databases">
        <title>Genome sequencing and analysis of members of genus Stenotrophomonas.</title>
        <authorList>
            <person name="Patil P.P."/>
            <person name="Midha S."/>
            <person name="Patil P.B."/>
        </authorList>
    </citation>
    <scope>NUCLEOTIDE SEQUENCE [LARGE SCALE GENOMIC DNA]</scope>
    <source>
        <strain evidence="1 2">JCM 16536</strain>
    </source>
</reference>
<evidence type="ECO:0000313" key="1">
    <source>
        <dbReference type="EMBL" id="KRG45812.1"/>
    </source>
</evidence>
<keyword evidence="2" id="KW-1185">Reference proteome</keyword>